<name>A0A6A4ZRS9_9STRA</name>
<feature type="non-terminal residue" evidence="1">
    <location>
        <position position="103"/>
    </location>
</feature>
<protein>
    <submittedName>
        <fullName evidence="1">Uncharacterized protein</fullName>
    </submittedName>
</protein>
<reference evidence="1" key="1">
    <citation type="submission" date="2019-06" db="EMBL/GenBank/DDBJ databases">
        <title>Genomics analysis of Aphanomyces spp. identifies a new class of oomycete effector associated with host adaptation.</title>
        <authorList>
            <person name="Gaulin E."/>
        </authorList>
    </citation>
    <scope>NUCLEOTIDE SEQUENCE</scope>
    <source>
        <strain evidence="1">CBS 578.67</strain>
    </source>
</reference>
<accession>A0A6A4ZRS9</accession>
<dbReference type="EMBL" id="VJMH01000456">
    <property type="protein sequence ID" value="KAF0716110.1"/>
    <property type="molecule type" value="Genomic_DNA"/>
</dbReference>
<proteinExistence type="predicted"/>
<sequence length="103" mass="11045">MDRLVKAILVAAQGLTTATTAHVPPRGFRPVDLSDDLRATFFSAISTDTKYGNAGDPFVCVTKIDHVYQQIIKEAYKFLVQGCAVEAAADSYDGCDCGDRAIG</sequence>
<comment type="caution">
    <text evidence="1">The sequence shown here is derived from an EMBL/GenBank/DDBJ whole genome shotgun (WGS) entry which is preliminary data.</text>
</comment>
<gene>
    <name evidence="1" type="ORF">As57867_003009</name>
</gene>
<organism evidence="1">
    <name type="scientific">Aphanomyces stellatus</name>
    <dbReference type="NCBI Taxonomy" id="120398"/>
    <lineage>
        <taxon>Eukaryota</taxon>
        <taxon>Sar</taxon>
        <taxon>Stramenopiles</taxon>
        <taxon>Oomycota</taxon>
        <taxon>Saprolegniomycetes</taxon>
        <taxon>Saprolegniales</taxon>
        <taxon>Verrucalvaceae</taxon>
        <taxon>Aphanomyces</taxon>
    </lineage>
</organism>
<dbReference type="AlphaFoldDB" id="A0A6A4ZRS9"/>
<evidence type="ECO:0000313" key="1">
    <source>
        <dbReference type="EMBL" id="KAF0716110.1"/>
    </source>
</evidence>